<dbReference type="GO" id="GO:0031388">
    <property type="term" value="P:organic acid phosphorylation"/>
    <property type="evidence" value="ECO:0007669"/>
    <property type="project" value="UniProtKB-UniRule"/>
</dbReference>
<dbReference type="GO" id="GO:0008887">
    <property type="term" value="F:glycerate kinase activity"/>
    <property type="evidence" value="ECO:0007669"/>
    <property type="project" value="UniProtKB-UniRule"/>
</dbReference>
<evidence type="ECO:0000256" key="3">
    <source>
        <dbReference type="ARBA" id="ARBA00022777"/>
    </source>
</evidence>
<dbReference type="AlphaFoldDB" id="A0A9C9EKV3"/>
<reference evidence="5" key="1">
    <citation type="journal article" date="2020" name="mSystems">
        <title>Genome- and Community-Level Interaction Insights into Carbon Utilization and Element Cycling Functions of Hydrothermarchaeota in Hydrothermal Sediment.</title>
        <authorList>
            <person name="Zhou Z."/>
            <person name="Liu Y."/>
            <person name="Xu W."/>
            <person name="Pan J."/>
            <person name="Luo Z.H."/>
            <person name="Li M."/>
        </authorList>
    </citation>
    <scope>NUCLEOTIDE SEQUENCE</scope>
    <source>
        <strain evidence="5">HyVt-388</strain>
    </source>
</reference>
<dbReference type="InterPro" id="IPR018197">
    <property type="entry name" value="Glycerate_kinase_RE-like"/>
</dbReference>
<proteinExistence type="inferred from homology"/>
<dbReference type="EMBL" id="DRIG01000015">
    <property type="protein sequence ID" value="HEC77732.1"/>
    <property type="molecule type" value="Genomic_DNA"/>
</dbReference>
<evidence type="ECO:0000256" key="1">
    <source>
        <dbReference type="ARBA" id="ARBA00006284"/>
    </source>
</evidence>
<dbReference type="InterPro" id="IPR004381">
    <property type="entry name" value="Glycerate_kinase"/>
</dbReference>
<evidence type="ECO:0000313" key="5">
    <source>
        <dbReference type="EMBL" id="HEC77732.1"/>
    </source>
</evidence>
<dbReference type="PANTHER" id="PTHR21599:SF0">
    <property type="entry name" value="GLYCERATE KINASE"/>
    <property type="match status" value="1"/>
</dbReference>
<evidence type="ECO:0000256" key="4">
    <source>
        <dbReference type="PIRNR" id="PIRNR006078"/>
    </source>
</evidence>
<dbReference type="PANTHER" id="PTHR21599">
    <property type="entry name" value="GLYCERATE KINASE"/>
    <property type="match status" value="1"/>
</dbReference>
<dbReference type="Pfam" id="PF02595">
    <property type="entry name" value="Gly_kinase"/>
    <property type="match status" value="1"/>
</dbReference>
<dbReference type="Proteomes" id="UP000885826">
    <property type="component" value="Unassembled WGS sequence"/>
</dbReference>
<evidence type="ECO:0000313" key="6">
    <source>
        <dbReference type="Proteomes" id="UP000885826"/>
    </source>
</evidence>
<dbReference type="SUPFAM" id="SSF110738">
    <property type="entry name" value="Glycerate kinase I"/>
    <property type="match status" value="1"/>
</dbReference>
<dbReference type="Gene3D" id="3.40.50.10350">
    <property type="entry name" value="Glycerate kinase, domain 1"/>
    <property type="match status" value="1"/>
</dbReference>
<dbReference type="PIRSF" id="PIRSF006078">
    <property type="entry name" value="GlxK"/>
    <property type="match status" value="1"/>
</dbReference>
<dbReference type="NCBIfam" id="TIGR00045">
    <property type="entry name" value="glycerate kinase"/>
    <property type="match status" value="1"/>
</dbReference>
<organism evidence="5 6">
    <name type="scientific">candidate division WOR-3 bacterium</name>
    <dbReference type="NCBI Taxonomy" id="2052148"/>
    <lineage>
        <taxon>Bacteria</taxon>
        <taxon>Bacteria division WOR-3</taxon>
    </lineage>
</organism>
<keyword evidence="3 4" id="KW-0418">Kinase</keyword>
<dbReference type="InterPro" id="IPR036129">
    <property type="entry name" value="Glycerate_kinase_sf"/>
</dbReference>
<comment type="caution">
    <text evidence="5">The sequence shown here is derived from an EMBL/GenBank/DDBJ whole genome shotgun (WGS) entry which is preliminary data.</text>
</comment>
<gene>
    <name evidence="5" type="ORF">ENI34_01145</name>
</gene>
<name>A0A9C9EKV3_UNCW3</name>
<sequence length="377" mass="41072">MKILIAPNSFKESLTSIEVARCIARGLKKASRRFKIMELPLADGGTGTAQIITKAFDGEFIQKKVSGPLDDKVTASYGVIKEQGVAVIELAEAAGLRLVPNQKRTPLNTTTAGVGELVRDAIERGYYKIILGIGDSATIDCGVGALSILGVKFLDAQDQEISHNCRGLLDLKKIETSAITRQVRRTKITVASDVKNILTGRYGALVYAKQKGAKRKDMPLILKALRNFKRVIAKQFDINLDKIPGSGAAGGIGGAFAALLNAQILSGFGLVQEIVRLEDEIKTSDLIITGEGRVDQETFYGKTLKNVIDMAYIYRKPVILIAGRIASDVKILKRYHVLEQYSLIKTSRSVKKAISDAPKLLENIAYRIGRDLLLSSQ</sequence>
<comment type="similarity">
    <text evidence="1 4">Belongs to the glycerate kinase type-1 family.</text>
</comment>
<keyword evidence="2 4" id="KW-0808">Transferase</keyword>
<accession>A0A9C9EKV3</accession>
<dbReference type="InterPro" id="IPR018193">
    <property type="entry name" value="Glyc_kinase_flavodox-like_fold"/>
</dbReference>
<dbReference type="Gene3D" id="3.90.1510.10">
    <property type="entry name" value="Glycerate kinase, domain 2"/>
    <property type="match status" value="1"/>
</dbReference>
<evidence type="ECO:0000256" key="2">
    <source>
        <dbReference type="ARBA" id="ARBA00022679"/>
    </source>
</evidence>
<protein>
    <submittedName>
        <fullName evidence="5">Glycerate kinase</fullName>
    </submittedName>
</protein>